<dbReference type="AlphaFoldDB" id="A0AAD7DUQ0"/>
<evidence type="ECO:0000259" key="2">
    <source>
        <dbReference type="Pfam" id="PF20231"/>
    </source>
</evidence>
<reference evidence="3" key="1">
    <citation type="submission" date="2023-03" db="EMBL/GenBank/DDBJ databases">
        <title>Massive genome expansion in bonnet fungi (Mycena s.s.) driven by repeated elements and novel gene families across ecological guilds.</title>
        <authorList>
            <consortium name="Lawrence Berkeley National Laboratory"/>
            <person name="Harder C.B."/>
            <person name="Miyauchi S."/>
            <person name="Viragh M."/>
            <person name="Kuo A."/>
            <person name="Thoen E."/>
            <person name="Andreopoulos B."/>
            <person name="Lu D."/>
            <person name="Skrede I."/>
            <person name="Drula E."/>
            <person name="Henrissat B."/>
            <person name="Morin E."/>
            <person name="Kohler A."/>
            <person name="Barry K."/>
            <person name="LaButti K."/>
            <person name="Morin E."/>
            <person name="Salamov A."/>
            <person name="Lipzen A."/>
            <person name="Mereny Z."/>
            <person name="Hegedus B."/>
            <person name="Baldrian P."/>
            <person name="Stursova M."/>
            <person name="Weitz H."/>
            <person name="Taylor A."/>
            <person name="Grigoriev I.V."/>
            <person name="Nagy L.G."/>
            <person name="Martin F."/>
            <person name="Kauserud H."/>
        </authorList>
    </citation>
    <scope>NUCLEOTIDE SEQUENCE</scope>
    <source>
        <strain evidence="3">CBHHK182m</strain>
    </source>
</reference>
<gene>
    <name evidence="3" type="ORF">B0H16DRAFT_1835251</name>
</gene>
<keyword evidence="4" id="KW-1185">Reference proteome</keyword>
<feature type="region of interest" description="Disordered" evidence="1">
    <location>
        <begin position="1076"/>
        <end position="1103"/>
    </location>
</feature>
<sequence>MNDNPPEPAPKRKYNKTPAPLAIPTLESIRARGSGSSSNTPITPEPSSASTQASLRPAKRNNFQKMNDVLTTWGFHSIGDFLATLFHARVRGEKDHRTKQHRQAVAAFLQGRTKIAMADIIPLMYNHHKSRPKKANITARAAAFSPYVPLSDIRCAAPCLSAWATRIVGNAAYFRVGKMARKPKDGSRSRRHLRASTNGRTPNTHVVEWEDVEFTMEELARQYKDEDEFLWWLTECMAGSRKKGKVVVKKTRPHPVIQVGAISSFITARNQYASGDLALSIGIWLFATQAHIDVKRVMCRFGYSVSDSTARRAVNTLTDSGFEALRAQVRDATQRSEVEWGKISDNIQRYDGVYEHGIGRENELKVGIACTAFRFDNCKPGAFRAEDHIKRVIQNDRKDMTTESVMASIDWEHNDSITELHYARVLVEFLPHLNHLSAEISARFRTTLAIHRLAPHKTILQPLGTNAERQIENQGYQKGFLDFDQQMGIEPEKSDNLLSWNRGDGAAHAVHMRLQRILATTPNIYKSFRNAISTPEIWHTKATKLNSTASNHYGPAASPDPSSLSRSSNAANMKRPSDLKKCDFYPTSRSMTLIWDARVLDCWRLILECDTDLLQHFDRLVVQEALPTLEDLLVHARVLRLRYATQAAYERSLDRSEHDEAAPSEQFPQGVAWTAPCAPDVDVEMPGLADVADTPAAHDSPAAPSTATTKPAAGPQTHKEPEGFDGDRVLSNSILFLREFGWWVEMNYAIPEGDVGRLLEIMKINIFTFAGTANQNYVGYMLDLYALLQFESSPDLRDGLLNNLLFNLEGGAGDFVEGDITQEWFNRWLEEIAGRRGGDFDEQFYRKTVSPNVLHFLKMKKDMESAFALKRRSKAHTSPHLRDETQVLLRMYKEEELHRFRSGQSMGHAAVNCFDRGYERLDGGKMKEYIERSTEYATLLREMELLRSTQSNMTDPAASSSNISPDLRSQSASPTPPPSNHQSRTASPDIAFTTSNNFPIPSQTSRATSPGSTRSSGSNAARIAADCVEEWDQTDHSDEPLFSGSDLAVAVDPETGRMSLDWYEPEEFELLLENMFGPEIDQEDSEDDQESEAEDSGSESEGE</sequence>
<evidence type="ECO:0000313" key="3">
    <source>
        <dbReference type="EMBL" id="KAJ7700204.1"/>
    </source>
</evidence>
<protein>
    <recommendedName>
        <fullName evidence="2">DUF6589 domain-containing protein</fullName>
    </recommendedName>
</protein>
<feature type="compositionally biased region" description="Polar residues" evidence="1">
    <location>
        <begin position="950"/>
        <end position="973"/>
    </location>
</feature>
<feature type="compositionally biased region" description="Polar residues" evidence="1">
    <location>
        <begin position="980"/>
        <end position="1019"/>
    </location>
</feature>
<feature type="compositionally biased region" description="Polar residues" evidence="1">
    <location>
        <begin position="34"/>
        <end position="54"/>
    </location>
</feature>
<feature type="compositionally biased region" description="Low complexity" evidence="1">
    <location>
        <begin position="555"/>
        <end position="571"/>
    </location>
</feature>
<feature type="domain" description="DUF6589" evidence="2">
    <location>
        <begin position="395"/>
        <end position="876"/>
    </location>
</feature>
<feature type="region of interest" description="Disordered" evidence="1">
    <location>
        <begin position="1"/>
        <end position="57"/>
    </location>
</feature>
<feature type="region of interest" description="Disordered" evidence="1">
    <location>
        <begin position="950"/>
        <end position="1021"/>
    </location>
</feature>
<feature type="region of interest" description="Disordered" evidence="1">
    <location>
        <begin position="549"/>
        <end position="574"/>
    </location>
</feature>
<feature type="compositionally biased region" description="Acidic residues" evidence="1">
    <location>
        <begin position="1080"/>
        <end position="1103"/>
    </location>
</feature>
<dbReference type="InterPro" id="IPR046496">
    <property type="entry name" value="DUF6589"/>
</dbReference>
<accession>A0AAD7DUQ0</accession>
<organism evidence="3 4">
    <name type="scientific">Mycena metata</name>
    <dbReference type="NCBI Taxonomy" id="1033252"/>
    <lineage>
        <taxon>Eukaryota</taxon>
        <taxon>Fungi</taxon>
        <taxon>Dikarya</taxon>
        <taxon>Basidiomycota</taxon>
        <taxon>Agaricomycotina</taxon>
        <taxon>Agaricomycetes</taxon>
        <taxon>Agaricomycetidae</taxon>
        <taxon>Agaricales</taxon>
        <taxon>Marasmiineae</taxon>
        <taxon>Mycenaceae</taxon>
        <taxon>Mycena</taxon>
    </lineage>
</organism>
<evidence type="ECO:0000256" key="1">
    <source>
        <dbReference type="SAM" id="MobiDB-lite"/>
    </source>
</evidence>
<name>A0AAD7DUQ0_9AGAR</name>
<dbReference type="EMBL" id="JARKIB010000558">
    <property type="protein sequence ID" value="KAJ7700204.1"/>
    <property type="molecule type" value="Genomic_DNA"/>
</dbReference>
<feature type="compositionally biased region" description="Low complexity" evidence="1">
    <location>
        <begin position="692"/>
        <end position="713"/>
    </location>
</feature>
<comment type="caution">
    <text evidence="3">The sequence shown here is derived from an EMBL/GenBank/DDBJ whole genome shotgun (WGS) entry which is preliminary data.</text>
</comment>
<dbReference type="Proteomes" id="UP001215598">
    <property type="component" value="Unassembled WGS sequence"/>
</dbReference>
<feature type="region of interest" description="Disordered" evidence="1">
    <location>
        <begin position="691"/>
        <end position="725"/>
    </location>
</feature>
<evidence type="ECO:0000313" key="4">
    <source>
        <dbReference type="Proteomes" id="UP001215598"/>
    </source>
</evidence>
<dbReference type="Pfam" id="PF20231">
    <property type="entry name" value="DUF6589"/>
    <property type="match status" value="1"/>
</dbReference>
<proteinExistence type="predicted"/>